<proteinExistence type="inferred from homology"/>
<dbReference type="eggNOG" id="COG2383">
    <property type="taxonomic scope" value="Bacteria"/>
</dbReference>
<dbReference type="Pfam" id="PF04930">
    <property type="entry name" value="FUN14"/>
    <property type="match status" value="1"/>
</dbReference>
<accession>A0A1Y1QAL9</accession>
<dbReference type="InterPro" id="IPR007014">
    <property type="entry name" value="FUN14"/>
</dbReference>
<comment type="similarity">
    <text evidence="2">Belongs to the FUN14 family.</text>
</comment>
<feature type="transmembrane region" description="Helical" evidence="6">
    <location>
        <begin position="20"/>
        <end position="38"/>
    </location>
</feature>
<comment type="caution">
    <text evidence="7">The sequence shown here is derived from an EMBL/GenBank/DDBJ whole genome shotgun (WGS) entry which is preliminary data.</text>
</comment>
<keyword evidence="4 6" id="KW-1133">Transmembrane helix</keyword>
<keyword evidence="5 6" id="KW-0472">Membrane</keyword>
<name>A0A1Y1QAL9_9GAMM</name>
<sequence length="115" mass="12005">MNDYPVNSAPGTDFLSSTFLMGNVGAPFIIGLAVGYFAKKMLRLALFLGGAAIVLLFVSEYYGITEMTDEKLQSAANAATGMAKQSGGFLVERLSHITSKGISGVGGFFVGLKIG</sequence>
<protein>
    <recommendedName>
        <fullName evidence="9">FUN14 family protein</fullName>
    </recommendedName>
</protein>
<evidence type="ECO:0000256" key="6">
    <source>
        <dbReference type="SAM" id="Phobius"/>
    </source>
</evidence>
<reference evidence="7 8" key="1">
    <citation type="submission" date="2017-01" db="EMBL/GenBank/DDBJ databases">
        <title>Novel large sulfur bacteria in the metagenomes of groundwater-fed chemosynthetic microbial mats in the Lake Huron basin.</title>
        <authorList>
            <person name="Sharrar A.M."/>
            <person name="Flood B.E."/>
            <person name="Bailey J.V."/>
            <person name="Jones D.S."/>
            <person name="Biddanda B."/>
            <person name="Ruberg S.A."/>
            <person name="Marcus D.N."/>
            <person name="Dick G.J."/>
        </authorList>
    </citation>
    <scope>NUCLEOTIDE SEQUENCE [LARGE SCALE GENOMIC DNA]</scope>
    <source>
        <strain evidence="7">A8</strain>
    </source>
</reference>
<evidence type="ECO:0000256" key="3">
    <source>
        <dbReference type="ARBA" id="ARBA00022692"/>
    </source>
</evidence>
<keyword evidence="3 6" id="KW-0812">Transmembrane</keyword>
<gene>
    <name evidence="7" type="ORF">BWK73_46515</name>
</gene>
<comment type="subcellular location">
    <subcellularLocation>
        <location evidence="1">Membrane</location>
    </subcellularLocation>
</comment>
<dbReference type="AlphaFoldDB" id="A0A1Y1QAL9"/>
<dbReference type="EMBL" id="MTEJ01000590">
    <property type="protein sequence ID" value="OQX01291.1"/>
    <property type="molecule type" value="Genomic_DNA"/>
</dbReference>
<dbReference type="STRING" id="1123401.GCA_000621325_01584"/>
<evidence type="ECO:0000313" key="7">
    <source>
        <dbReference type="EMBL" id="OQX01291.1"/>
    </source>
</evidence>
<evidence type="ECO:0000256" key="2">
    <source>
        <dbReference type="ARBA" id="ARBA00009160"/>
    </source>
</evidence>
<evidence type="ECO:0000256" key="5">
    <source>
        <dbReference type="ARBA" id="ARBA00023136"/>
    </source>
</evidence>
<dbReference type="GO" id="GO:0016020">
    <property type="term" value="C:membrane"/>
    <property type="evidence" value="ECO:0007669"/>
    <property type="project" value="UniProtKB-SubCell"/>
</dbReference>
<evidence type="ECO:0000313" key="8">
    <source>
        <dbReference type="Proteomes" id="UP000192491"/>
    </source>
</evidence>
<organism evidence="7 8">
    <name type="scientific">Thiothrix lacustris</name>
    <dbReference type="NCBI Taxonomy" id="525917"/>
    <lineage>
        <taxon>Bacteria</taxon>
        <taxon>Pseudomonadati</taxon>
        <taxon>Pseudomonadota</taxon>
        <taxon>Gammaproteobacteria</taxon>
        <taxon>Thiotrichales</taxon>
        <taxon>Thiotrichaceae</taxon>
        <taxon>Thiothrix</taxon>
    </lineage>
</organism>
<evidence type="ECO:0000256" key="1">
    <source>
        <dbReference type="ARBA" id="ARBA00004370"/>
    </source>
</evidence>
<feature type="transmembrane region" description="Helical" evidence="6">
    <location>
        <begin position="45"/>
        <end position="64"/>
    </location>
</feature>
<dbReference type="Proteomes" id="UP000192491">
    <property type="component" value="Unassembled WGS sequence"/>
</dbReference>
<evidence type="ECO:0008006" key="9">
    <source>
        <dbReference type="Google" id="ProtNLM"/>
    </source>
</evidence>
<evidence type="ECO:0000256" key="4">
    <source>
        <dbReference type="ARBA" id="ARBA00022989"/>
    </source>
</evidence>